<reference evidence="1 2" key="1">
    <citation type="journal article" date="2019" name="Commun. Biol.">
        <title>The bagworm genome reveals a unique fibroin gene that provides high tensile strength.</title>
        <authorList>
            <person name="Kono N."/>
            <person name="Nakamura H."/>
            <person name="Ohtoshi R."/>
            <person name="Tomita M."/>
            <person name="Numata K."/>
            <person name="Arakawa K."/>
        </authorList>
    </citation>
    <scope>NUCLEOTIDE SEQUENCE [LARGE SCALE GENOMIC DNA]</scope>
</reference>
<sequence>MVFGSNRGNCHVPYHTELRANVRATRYTMSSHAHKPGSPGTLSGVNGSVHGEARQAQSRKAIIRMLGEMCSSPAKGLANLLLIISERFIVEYKCIVHFTYRDKNI</sequence>
<organism evidence="1 2">
    <name type="scientific">Eumeta variegata</name>
    <name type="common">Bagworm moth</name>
    <name type="synonym">Eumeta japonica</name>
    <dbReference type="NCBI Taxonomy" id="151549"/>
    <lineage>
        <taxon>Eukaryota</taxon>
        <taxon>Metazoa</taxon>
        <taxon>Ecdysozoa</taxon>
        <taxon>Arthropoda</taxon>
        <taxon>Hexapoda</taxon>
        <taxon>Insecta</taxon>
        <taxon>Pterygota</taxon>
        <taxon>Neoptera</taxon>
        <taxon>Endopterygota</taxon>
        <taxon>Lepidoptera</taxon>
        <taxon>Glossata</taxon>
        <taxon>Ditrysia</taxon>
        <taxon>Tineoidea</taxon>
        <taxon>Psychidae</taxon>
        <taxon>Oiketicinae</taxon>
        <taxon>Eumeta</taxon>
    </lineage>
</organism>
<name>A0A4C1YW15_EUMVA</name>
<evidence type="ECO:0000313" key="2">
    <source>
        <dbReference type="Proteomes" id="UP000299102"/>
    </source>
</evidence>
<evidence type="ECO:0000313" key="1">
    <source>
        <dbReference type="EMBL" id="GBP78577.1"/>
    </source>
</evidence>
<dbReference type="AlphaFoldDB" id="A0A4C1YW15"/>
<accession>A0A4C1YW15</accession>
<proteinExistence type="predicted"/>
<comment type="caution">
    <text evidence="1">The sequence shown here is derived from an EMBL/GenBank/DDBJ whole genome shotgun (WGS) entry which is preliminary data.</text>
</comment>
<keyword evidence="2" id="KW-1185">Reference proteome</keyword>
<protein>
    <submittedName>
        <fullName evidence="1">Uncharacterized protein</fullName>
    </submittedName>
</protein>
<dbReference type="EMBL" id="BGZK01001375">
    <property type="protein sequence ID" value="GBP78577.1"/>
    <property type="molecule type" value="Genomic_DNA"/>
</dbReference>
<dbReference type="OrthoDB" id="5962705at2759"/>
<dbReference type="Proteomes" id="UP000299102">
    <property type="component" value="Unassembled WGS sequence"/>
</dbReference>
<gene>
    <name evidence="1" type="ORF">EVAR_57145_1</name>
</gene>